<dbReference type="PATRIC" id="fig|1217705.3.peg.691"/>
<sequence length="117" mass="13529">MRYRKLDENGDYSFGNSQANFHKNTSNAVGQAALTRLKLWVNEWFLNIEDGTDWLDQVLGRGTSLLYEQVIKQRILGTFGVTEIVDFYTQYDPDTRKLNIQTTINTIYGETILQESL</sequence>
<dbReference type="Proteomes" id="UP000013248">
    <property type="component" value="Unassembled WGS sequence"/>
</dbReference>
<evidence type="ECO:0000313" key="1">
    <source>
        <dbReference type="EMBL" id="ENX03632.1"/>
    </source>
</evidence>
<dbReference type="HOGENOM" id="CLU_142920_1_0_6"/>
<dbReference type="InterPro" id="IPR020288">
    <property type="entry name" value="Sheath_initiator"/>
</dbReference>
<evidence type="ECO:0000313" key="2">
    <source>
        <dbReference type="Proteomes" id="UP000013248"/>
    </source>
</evidence>
<evidence type="ECO:0008006" key="3">
    <source>
        <dbReference type="Google" id="ProtNLM"/>
    </source>
</evidence>
<dbReference type="STRING" id="1217705.F900_00726"/>
<dbReference type="RefSeq" id="WP_005215190.1">
    <property type="nucleotide sequence ID" value="NZ_KB850089.1"/>
</dbReference>
<organism evidence="1 2">
    <name type="scientific">Acinetobacter modestus</name>
    <dbReference type="NCBI Taxonomy" id="1776740"/>
    <lineage>
        <taxon>Bacteria</taxon>
        <taxon>Pseudomonadati</taxon>
        <taxon>Pseudomonadota</taxon>
        <taxon>Gammaproteobacteria</taxon>
        <taxon>Moraxellales</taxon>
        <taxon>Moraxellaceae</taxon>
        <taxon>Acinetobacter</taxon>
    </lineage>
</organism>
<proteinExistence type="predicted"/>
<name>N9NLL2_9GAMM</name>
<dbReference type="EMBL" id="APRP01000011">
    <property type="protein sequence ID" value="ENX03632.1"/>
    <property type="molecule type" value="Genomic_DNA"/>
</dbReference>
<dbReference type="AlphaFoldDB" id="N9NLL2"/>
<dbReference type="eggNOG" id="ENOG5032WY0">
    <property type="taxonomic scope" value="Bacteria"/>
</dbReference>
<protein>
    <recommendedName>
        <fullName evidence="3">Bacteriophage protein</fullName>
    </recommendedName>
</protein>
<reference evidence="1 2" key="1">
    <citation type="submission" date="2013-02" db="EMBL/GenBank/DDBJ databases">
        <title>The Genome Sequence of Acinetobacter sp. ANC 3862.</title>
        <authorList>
            <consortium name="The Broad Institute Genome Sequencing Platform"/>
            <consortium name="The Broad Institute Genome Sequencing Center for Infectious Disease"/>
            <person name="Cerqueira G."/>
            <person name="Feldgarden M."/>
            <person name="Courvalin P."/>
            <person name="Perichon B."/>
            <person name="Grillot-Courvalin C."/>
            <person name="Clermont D."/>
            <person name="Rocha E."/>
            <person name="Yoon E.-J."/>
            <person name="Nemec A."/>
            <person name="Walker B."/>
            <person name="Young S.K."/>
            <person name="Zeng Q."/>
            <person name="Gargeya S."/>
            <person name="Fitzgerald M."/>
            <person name="Haas B."/>
            <person name="Abouelleil A."/>
            <person name="Alvarado L."/>
            <person name="Arachchi H.M."/>
            <person name="Berlin A.M."/>
            <person name="Chapman S.B."/>
            <person name="Dewar J."/>
            <person name="Goldberg J."/>
            <person name="Griggs A."/>
            <person name="Gujja S."/>
            <person name="Hansen M."/>
            <person name="Howarth C."/>
            <person name="Imamovic A."/>
            <person name="Larimer J."/>
            <person name="McCowan C."/>
            <person name="Murphy C."/>
            <person name="Neiman D."/>
            <person name="Pearson M."/>
            <person name="Priest M."/>
            <person name="Roberts A."/>
            <person name="Saif S."/>
            <person name="Shea T."/>
            <person name="Sisk P."/>
            <person name="Sykes S."/>
            <person name="Wortman J."/>
            <person name="Nusbaum C."/>
            <person name="Birren B."/>
        </authorList>
    </citation>
    <scope>NUCLEOTIDE SEQUENCE [LARGE SCALE GENOMIC DNA]</scope>
    <source>
        <strain evidence="1 2">ANC 3862</strain>
    </source>
</reference>
<comment type="caution">
    <text evidence="1">The sequence shown here is derived from an EMBL/GenBank/DDBJ whole genome shotgun (WGS) entry which is preliminary data.</text>
</comment>
<gene>
    <name evidence="1" type="ORF">F900_00726</name>
</gene>
<accession>N9NLL2</accession>
<dbReference type="Pfam" id="PF10934">
    <property type="entry name" value="Sheath_initiator"/>
    <property type="match status" value="1"/>
</dbReference>